<dbReference type="InterPro" id="IPR036396">
    <property type="entry name" value="Cyt_P450_sf"/>
</dbReference>
<dbReference type="Proteomes" id="UP001597479">
    <property type="component" value="Unassembled WGS sequence"/>
</dbReference>
<evidence type="ECO:0000256" key="1">
    <source>
        <dbReference type="ARBA" id="ARBA00010617"/>
    </source>
</evidence>
<organism evidence="3 4">
    <name type="scientific">Promicromonospora vindobonensis</name>
    <dbReference type="NCBI Taxonomy" id="195748"/>
    <lineage>
        <taxon>Bacteria</taxon>
        <taxon>Bacillati</taxon>
        <taxon>Actinomycetota</taxon>
        <taxon>Actinomycetes</taxon>
        <taxon>Micrococcales</taxon>
        <taxon>Promicromonosporaceae</taxon>
        <taxon>Promicromonospora</taxon>
    </lineage>
</organism>
<dbReference type="SUPFAM" id="SSF48264">
    <property type="entry name" value="Cytochrome P450"/>
    <property type="match status" value="1"/>
</dbReference>
<name>A0ABW5VN60_9MICO</name>
<dbReference type="InterPro" id="IPR002397">
    <property type="entry name" value="Cyt_P450_B"/>
</dbReference>
<proteinExistence type="inferred from homology"/>
<keyword evidence="2" id="KW-0503">Monooxygenase</keyword>
<comment type="similarity">
    <text evidence="1 2">Belongs to the cytochrome P450 family.</text>
</comment>
<keyword evidence="4" id="KW-1185">Reference proteome</keyword>
<dbReference type="PRINTS" id="PR00359">
    <property type="entry name" value="BP450"/>
</dbReference>
<dbReference type="InterPro" id="IPR001128">
    <property type="entry name" value="Cyt_P450"/>
</dbReference>
<keyword evidence="2" id="KW-0349">Heme</keyword>
<dbReference type="Pfam" id="PF00067">
    <property type="entry name" value="p450"/>
    <property type="match status" value="1"/>
</dbReference>
<evidence type="ECO:0000313" key="4">
    <source>
        <dbReference type="Proteomes" id="UP001597479"/>
    </source>
</evidence>
<gene>
    <name evidence="3" type="ORF">ACFS27_04150</name>
</gene>
<keyword evidence="2" id="KW-0408">Iron</keyword>
<sequence length="421" mass="46630">MRGTQDRPWPGARPVRLGDVSRLKPLVLASALQDPREFYDELEREWGEVAPVELEPGVPAWLVMGQRLVYDVMRNEQLFATNPQTWNGHARGGLPATSGLRPVFTSQQRFAANYADGALRQRLREPLDDAFEQLSEGITAAKVRSFCTLLIDRFEDRGRADLMLEYASVIPFLVIADMIGFDPEDGQRLFDLTRRVAGGGTDAAPAVTEVDRLLGDLVAVRRRLPQRDLASSLAAHPNMRDDVEVAHTLLIVAYSGNLTLTAWVAQTLLLTLTDSRFSGRLHGGRIDLDNAMDEVLWRSTPTINTLPRFARQDIVLDGKHIAAGDPLVLAIHAANTDPRMDTGDPWDHVGSRAHVSFGTGPHACPAPRTARVIARIAVETILRRLDVVLRIPASEVTWDQTLWIRQPVRLPVTFPPPVVSA</sequence>
<keyword evidence="2" id="KW-0479">Metal-binding</keyword>
<protein>
    <submittedName>
        <fullName evidence="3">Cytochrome P450</fullName>
    </submittedName>
</protein>
<keyword evidence="2" id="KW-0560">Oxidoreductase</keyword>
<evidence type="ECO:0000313" key="3">
    <source>
        <dbReference type="EMBL" id="MFD2792736.1"/>
    </source>
</evidence>
<reference evidence="4" key="1">
    <citation type="journal article" date="2019" name="Int. J. Syst. Evol. Microbiol.">
        <title>The Global Catalogue of Microorganisms (GCM) 10K type strain sequencing project: providing services to taxonomists for standard genome sequencing and annotation.</title>
        <authorList>
            <consortium name="The Broad Institute Genomics Platform"/>
            <consortium name="The Broad Institute Genome Sequencing Center for Infectious Disease"/>
            <person name="Wu L."/>
            <person name="Ma J."/>
        </authorList>
    </citation>
    <scope>NUCLEOTIDE SEQUENCE [LARGE SCALE GENOMIC DNA]</scope>
    <source>
        <strain evidence="4">CCM 7044</strain>
    </source>
</reference>
<comment type="caution">
    <text evidence="3">The sequence shown here is derived from an EMBL/GenBank/DDBJ whole genome shotgun (WGS) entry which is preliminary data.</text>
</comment>
<dbReference type="RefSeq" id="WP_377180582.1">
    <property type="nucleotide sequence ID" value="NZ_JBHUOG010000001.1"/>
</dbReference>
<dbReference type="PANTHER" id="PTHR46696">
    <property type="entry name" value="P450, PUTATIVE (EUROFUNG)-RELATED"/>
    <property type="match status" value="1"/>
</dbReference>
<accession>A0ABW5VN60</accession>
<dbReference type="InterPro" id="IPR017972">
    <property type="entry name" value="Cyt_P450_CS"/>
</dbReference>
<dbReference type="PROSITE" id="PS00086">
    <property type="entry name" value="CYTOCHROME_P450"/>
    <property type="match status" value="1"/>
</dbReference>
<dbReference type="EMBL" id="JBHUOG010000001">
    <property type="protein sequence ID" value="MFD2792736.1"/>
    <property type="molecule type" value="Genomic_DNA"/>
</dbReference>
<dbReference type="PANTHER" id="PTHR46696:SF1">
    <property type="entry name" value="CYTOCHROME P450 YJIB-RELATED"/>
    <property type="match status" value="1"/>
</dbReference>
<dbReference type="Gene3D" id="1.10.630.10">
    <property type="entry name" value="Cytochrome P450"/>
    <property type="match status" value="1"/>
</dbReference>
<evidence type="ECO:0000256" key="2">
    <source>
        <dbReference type="RuleBase" id="RU000461"/>
    </source>
</evidence>